<evidence type="ECO:0000313" key="4">
    <source>
        <dbReference type="EMBL" id="SEW15761.1"/>
    </source>
</evidence>
<feature type="signal peptide" evidence="2">
    <location>
        <begin position="1"/>
        <end position="37"/>
    </location>
</feature>
<organism evidence="4 5">
    <name type="scientific">[Clostridium] fimetarium</name>
    <dbReference type="NCBI Taxonomy" id="99656"/>
    <lineage>
        <taxon>Bacteria</taxon>
        <taxon>Bacillati</taxon>
        <taxon>Bacillota</taxon>
        <taxon>Clostridia</taxon>
        <taxon>Lachnospirales</taxon>
        <taxon>Lachnospiraceae</taxon>
    </lineage>
</organism>
<dbReference type="SMART" id="SM00062">
    <property type="entry name" value="PBPb"/>
    <property type="match status" value="1"/>
</dbReference>
<feature type="domain" description="Solute-binding protein family 3/N-terminal" evidence="3">
    <location>
        <begin position="42"/>
        <end position="270"/>
    </location>
</feature>
<gene>
    <name evidence="4" type="ORF">SAMN05421659_105207</name>
</gene>
<dbReference type="Gene3D" id="3.40.190.10">
    <property type="entry name" value="Periplasmic binding protein-like II"/>
    <property type="match status" value="2"/>
</dbReference>
<dbReference type="InterPro" id="IPR001638">
    <property type="entry name" value="Solute-binding_3/MltF_N"/>
</dbReference>
<keyword evidence="1 2" id="KW-0732">Signal</keyword>
<dbReference type="EMBL" id="FOJI01000005">
    <property type="protein sequence ID" value="SEW15761.1"/>
    <property type="molecule type" value="Genomic_DNA"/>
</dbReference>
<sequence>MKFKKRLWKKVSSIVLVAILAISVTGCGKSVSTSADASNVTVVKVGTGNGMPPFCSLDANGKAVGYDVDVLKEIDNRLADYQFDIQSLDFTTLLVSLDSGALDVVSHQLVKSDVRKTKYLFPDQYYCLSPLSLAVKTDSGIKTLADLKGKSINESPSSYEYSLLTSYNQKTLGNTLKINAVSDLSTADNFKQVANGQVDAALTYQSTYKSVQADLKIDNIKLTDTVLVEDTYIMLAKGQEKLTAAINQALKDMLSDGTLATIAKKNLSEDVFANYTSLIQTTN</sequence>
<dbReference type="PANTHER" id="PTHR35936:SF18">
    <property type="entry name" value="L-CYSTINE-BINDING PROTEIN TCYJ"/>
    <property type="match status" value="1"/>
</dbReference>
<dbReference type="Pfam" id="PF00497">
    <property type="entry name" value="SBP_bac_3"/>
    <property type="match status" value="1"/>
</dbReference>
<keyword evidence="5" id="KW-1185">Reference proteome</keyword>
<dbReference type="SUPFAM" id="SSF53850">
    <property type="entry name" value="Periplasmic binding protein-like II"/>
    <property type="match status" value="1"/>
</dbReference>
<dbReference type="PANTHER" id="PTHR35936">
    <property type="entry name" value="MEMBRANE-BOUND LYTIC MUREIN TRANSGLYCOSYLASE F"/>
    <property type="match status" value="1"/>
</dbReference>
<dbReference type="Proteomes" id="UP000199701">
    <property type="component" value="Unassembled WGS sequence"/>
</dbReference>
<feature type="chain" id="PRO_5011520507" evidence="2">
    <location>
        <begin position="38"/>
        <end position="283"/>
    </location>
</feature>
<dbReference type="RefSeq" id="WP_092452786.1">
    <property type="nucleotide sequence ID" value="NZ_FOJI01000005.1"/>
</dbReference>
<name>A0A1I0PNE0_9FIRM</name>
<evidence type="ECO:0000313" key="5">
    <source>
        <dbReference type="Proteomes" id="UP000199701"/>
    </source>
</evidence>
<proteinExistence type="predicted"/>
<protein>
    <submittedName>
        <fullName evidence="4">L-cystine transport system substrate-binding protein</fullName>
    </submittedName>
</protein>
<evidence type="ECO:0000256" key="1">
    <source>
        <dbReference type="ARBA" id="ARBA00022729"/>
    </source>
</evidence>
<accession>A0A1I0PNE0</accession>
<dbReference type="OrthoDB" id="115856at2"/>
<evidence type="ECO:0000256" key="2">
    <source>
        <dbReference type="SAM" id="SignalP"/>
    </source>
</evidence>
<dbReference type="STRING" id="99656.SAMN05421659_105207"/>
<reference evidence="4 5" key="1">
    <citation type="submission" date="2016-10" db="EMBL/GenBank/DDBJ databases">
        <authorList>
            <person name="de Groot N.N."/>
        </authorList>
    </citation>
    <scope>NUCLEOTIDE SEQUENCE [LARGE SCALE GENOMIC DNA]</scope>
    <source>
        <strain evidence="4 5">DSM 9179</strain>
    </source>
</reference>
<dbReference type="PROSITE" id="PS51257">
    <property type="entry name" value="PROKAR_LIPOPROTEIN"/>
    <property type="match status" value="1"/>
</dbReference>
<evidence type="ECO:0000259" key="3">
    <source>
        <dbReference type="SMART" id="SM00062"/>
    </source>
</evidence>
<dbReference type="AlphaFoldDB" id="A0A1I0PNE0"/>